<dbReference type="PANTHER" id="PTHR23098:SF23">
    <property type="entry name" value="MYB-RELATED TRANSCRIPTION FACTOR, PARTNER OF PROFILIN-LIKE ISOFORM X2-RELATED"/>
    <property type="match status" value="1"/>
</dbReference>
<organism evidence="6 7">
    <name type="scientific">Rhipicephalus microplus</name>
    <name type="common">Cattle tick</name>
    <name type="synonym">Boophilus microplus</name>
    <dbReference type="NCBI Taxonomy" id="6941"/>
    <lineage>
        <taxon>Eukaryota</taxon>
        <taxon>Metazoa</taxon>
        <taxon>Ecdysozoa</taxon>
        <taxon>Arthropoda</taxon>
        <taxon>Chelicerata</taxon>
        <taxon>Arachnida</taxon>
        <taxon>Acari</taxon>
        <taxon>Parasitiformes</taxon>
        <taxon>Ixodida</taxon>
        <taxon>Ixodoidea</taxon>
        <taxon>Ixodidae</taxon>
        <taxon>Rhipicephalinae</taxon>
        <taxon>Rhipicephalus</taxon>
        <taxon>Boophilus</taxon>
    </lineage>
</organism>
<evidence type="ECO:0000256" key="2">
    <source>
        <dbReference type="ARBA" id="ARBA00016807"/>
    </source>
</evidence>
<gene>
    <name evidence="6" type="ORF">HPB51_019868</name>
</gene>
<reference evidence="6" key="2">
    <citation type="submission" date="2021-09" db="EMBL/GenBank/DDBJ databases">
        <authorList>
            <person name="Jia N."/>
            <person name="Wang J."/>
            <person name="Shi W."/>
            <person name="Du L."/>
            <person name="Sun Y."/>
            <person name="Zhan W."/>
            <person name="Jiang J."/>
            <person name="Wang Q."/>
            <person name="Zhang B."/>
            <person name="Ji P."/>
            <person name="Sakyi L.B."/>
            <person name="Cui X."/>
            <person name="Yuan T."/>
            <person name="Jiang B."/>
            <person name="Yang W."/>
            <person name="Lam T.T.-Y."/>
            <person name="Chang Q."/>
            <person name="Ding S."/>
            <person name="Wang X."/>
            <person name="Zhu J."/>
            <person name="Ruan X."/>
            <person name="Zhao L."/>
            <person name="Wei J."/>
            <person name="Que T."/>
            <person name="Du C."/>
            <person name="Cheng J."/>
            <person name="Dai P."/>
            <person name="Han X."/>
            <person name="Huang E."/>
            <person name="Gao Y."/>
            <person name="Liu J."/>
            <person name="Shao H."/>
            <person name="Ye R."/>
            <person name="Li L."/>
            <person name="Wei W."/>
            <person name="Wang X."/>
            <person name="Wang C."/>
            <person name="Huo Q."/>
            <person name="Li W."/>
            <person name="Guo W."/>
            <person name="Chen H."/>
            <person name="Chen S."/>
            <person name="Zhou L."/>
            <person name="Zhou L."/>
            <person name="Ni X."/>
            <person name="Tian J."/>
            <person name="Zhou Y."/>
            <person name="Sheng Y."/>
            <person name="Liu T."/>
            <person name="Pan Y."/>
            <person name="Xia L."/>
            <person name="Li J."/>
            <person name="Zhao F."/>
            <person name="Cao W."/>
        </authorList>
    </citation>
    <scope>NUCLEOTIDE SEQUENCE</scope>
    <source>
        <strain evidence="6">Rmic-2018</strain>
        <tissue evidence="6">Larvae</tissue>
    </source>
</reference>
<dbReference type="Pfam" id="PF13873">
    <property type="entry name" value="Myb_DNA-bind_5"/>
    <property type="match status" value="1"/>
</dbReference>
<keyword evidence="7" id="KW-1185">Reference proteome</keyword>
<sequence>MSAKQPKRARQPNFTKEELAILVDGYEANQRAIENRGEGPRGSQAKHRAWEDITATLFAVSGIVRTPAEVRKKWCDVKSATKARAAAVRCSQAKTGGGPEDVPPLNEFETLVANALDPEAISGISGSMDIGAPSADEPRDNPFIVELSIPGPSNMAYEELEEGTCDAIRNVPSSAGLSQEDGDSATDDRLSYPPTMAPDNLVTLSRKQQRFERQPVVVV</sequence>
<dbReference type="VEuPathDB" id="VectorBase:LOC119178008"/>
<dbReference type="Proteomes" id="UP000821866">
    <property type="component" value="Chromosome 9"/>
</dbReference>
<evidence type="ECO:0000313" key="6">
    <source>
        <dbReference type="EMBL" id="KAH8009799.1"/>
    </source>
</evidence>
<evidence type="ECO:0000313" key="7">
    <source>
        <dbReference type="Proteomes" id="UP000821866"/>
    </source>
</evidence>
<dbReference type="GO" id="GO:0005634">
    <property type="term" value="C:nucleus"/>
    <property type="evidence" value="ECO:0007669"/>
    <property type="project" value="TreeGrafter"/>
</dbReference>
<dbReference type="AlphaFoldDB" id="A0A9J6D7K0"/>
<proteinExistence type="predicted"/>
<feature type="region of interest" description="Disordered" evidence="4">
    <location>
        <begin position="171"/>
        <end position="199"/>
    </location>
</feature>
<comment type="subunit">
    <text evidence="1">Self-associates forming complexes of several hundred monomers.</text>
</comment>
<name>A0A9J6D7K0_RHIMP</name>
<feature type="domain" description="Myb/SANT-like DNA-binding" evidence="5">
    <location>
        <begin position="10"/>
        <end position="86"/>
    </location>
</feature>
<evidence type="ECO:0000256" key="3">
    <source>
        <dbReference type="ARBA" id="ARBA00025466"/>
    </source>
</evidence>
<dbReference type="PANTHER" id="PTHR23098">
    <property type="entry name" value="AGAP001331-PA-RELATED"/>
    <property type="match status" value="1"/>
</dbReference>
<reference evidence="6" key="1">
    <citation type="journal article" date="2020" name="Cell">
        <title>Large-Scale Comparative Analyses of Tick Genomes Elucidate Their Genetic Diversity and Vector Capacities.</title>
        <authorList>
            <consortium name="Tick Genome and Microbiome Consortium (TIGMIC)"/>
            <person name="Jia N."/>
            <person name="Wang J."/>
            <person name="Shi W."/>
            <person name="Du L."/>
            <person name="Sun Y."/>
            <person name="Zhan W."/>
            <person name="Jiang J.F."/>
            <person name="Wang Q."/>
            <person name="Zhang B."/>
            <person name="Ji P."/>
            <person name="Bell-Sakyi L."/>
            <person name="Cui X.M."/>
            <person name="Yuan T.T."/>
            <person name="Jiang B.G."/>
            <person name="Yang W.F."/>
            <person name="Lam T.T."/>
            <person name="Chang Q.C."/>
            <person name="Ding S.J."/>
            <person name="Wang X.J."/>
            <person name="Zhu J.G."/>
            <person name="Ruan X.D."/>
            <person name="Zhao L."/>
            <person name="Wei J.T."/>
            <person name="Ye R.Z."/>
            <person name="Que T.C."/>
            <person name="Du C.H."/>
            <person name="Zhou Y.H."/>
            <person name="Cheng J.X."/>
            <person name="Dai P.F."/>
            <person name="Guo W.B."/>
            <person name="Han X.H."/>
            <person name="Huang E.J."/>
            <person name="Li L.F."/>
            <person name="Wei W."/>
            <person name="Gao Y.C."/>
            <person name="Liu J.Z."/>
            <person name="Shao H.Z."/>
            <person name="Wang X."/>
            <person name="Wang C.C."/>
            <person name="Yang T.C."/>
            <person name="Huo Q.B."/>
            <person name="Li W."/>
            <person name="Chen H.Y."/>
            <person name="Chen S.E."/>
            <person name="Zhou L.G."/>
            <person name="Ni X.B."/>
            <person name="Tian J.H."/>
            <person name="Sheng Y."/>
            <person name="Liu T."/>
            <person name="Pan Y.S."/>
            <person name="Xia L.Y."/>
            <person name="Li J."/>
            <person name="Zhao F."/>
            <person name="Cao W.C."/>
        </authorList>
    </citation>
    <scope>NUCLEOTIDE SEQUENCE</scope>
    <source>
        <strain evidence="6">Rmic-2018</strain>
    </source>
</reference>
<protein>
    <recommendedName>
        <fullName evidence="2">Regulatory protein zeste</fullName>
    </recommendedName>
</protein>
<dbReference type="InterPro" id="IPR028002">
    <property type="entry name" value="Myb_DNA-bind_5"/>
</dbReference>
<evidence type="ECO:0000256" key="4">
    <source>
        <dbReference type="SAM" id="MobiDB-lite"/>
    </source>
</evidence>
<accession>A0A9J6D7K0</accession>
<dbReference type="EMBL" id="JABSTU010000011">
    <property type="protein sequence ID" value="KAH8009799.1"/>
    <property type="molecule type" value="Genomic_DNA"/>
</dbReference>
<comment type="function">
    <text evidence="3">Involved in transvection phenomena (= synapsis-dependent gene expression), where the synaptic pairing of chromosomes carrying genes with which zeste interacts influences the expression of these genes. Zeste binds to DNA and stimulates transcription from a nearby promoter.</text>
</comment>
<comment type="caution">
    <text evidence="6">The sequence shown here is derived from an EMBL/GenBank/DDBJ whole genome shotgun (WGS) entry which is preliminary data.</text>
</comment>
<evidence type="ECO:0000259" key="5">
    <source>
        <dbReference type="Pfam" id="PF13873"/>
    </source>
</evidence>
<evidence type="ECO:0000256" key="1">
    <source>
        <dbReference type="ARBA" id="ARBA00011764"/>
    </source>
</evidence>